<feature type="region of interest" description="Disordered" evidence="15">
    <location>
        <begin position="642"/>
        <end position="674"/>
    </location>
</feature>
<feature type="region of interest" description="Disordered" evidence="15">
    <location>
        <begin position="1"/>
        <end position="48"/>
    </location>
</feature>
<evidence type="ECO:0000256" key="10">
    <source>
        <dbReference type="ARBA" id="ARBA00023054"/>
    </source>
</evidence>
<dbReference type="PANTHER" id="PTHR23336:SF50">
    <property type="entry name" value="PROTEIN MICRORCHIDIA 1-RELATED"/>
    <property type="match status" value="1"/>
</dbReference>
<dbReference type="GO" id="GO:0004519">
    <property type="term" value="F:endonuclease activity"/>
    <property type="evidence" value="ECO:0007669"/>
    <property type="project" value="UniProtKB-KW"/>
</dbReference>
<feature type="domain" description="Morc S5" evidence="16">
    <location>
        <begin position="488"/>
        <end position="627"/>
    </location>
</feature>
<feature type="compositionally biased region" description="Polar residues" evidence="15">
    <location>
        <begin position="1"/>
        <end position="14"/>
    </location>
</feature>
<keyword evidence="7" id="KW-0378">Hydrolase</keyword>
<dbReference type="Gene3D" id="3.30.565.10">
    <property type="entry name" value="Histidine kinase-like ATPase, C-terminal domain"/>
    <property type="match status" value="1"/>
</dbReference>
<keyword evidence="9" id="KW-0156">Chromatin regulator</keyword>
<accession>A0AA38FPV2</accession>
<protein>
    <recommendedName>
        <fullName evidence="16">Morc S5 domain-containing protein</fullName>
    </recommendedName>
</protein>
<dbReference type="Proteomes" id="UP000824469">
    <property type="component" value="Unassembled WGS sequence"/>
</dbReference>
<evidence type="ECO:0000256" key="7">
    <source>
        <dbReference type="ARBA" id="ARBA00022801"/>
    </source>
</evidence>
<dbReference type="GO" id="GO:0031047">
    <property type="term" value="P:regulatory ncRNA-mediated gene silencing"/>
    <property type="evidence" value="ECO:0007669"/>
    <property type="project" value="UniProtKB-KW"/>
</dbReference>
<comment type="similarity">
    <text evidence="2">Belongs to the MORC ATPase protein family.</text>
</comment>
<dbReference type="Pfam" id="PF13589">
    <property type="entry name" value="HATPase_c_3"/>
    <property type="match status" value="1"/>
</dbReference>
<dbReference type="InterPro" id="IPR036890">
    <property type="entry name" value="HATPase_C_sf"/>
</dbReference>
<keyword evidence="5" id="KW-0255">Endonuclease</keyword>
<dbReference type="GO" id="GO:0005634">
    <property type="term" value="C:nucleus"/>
    <property type="evidence" value="ECO:0007669"/>
    <property type="project" value="UniProtKB-SubCell"/>
</dbReference>
<dbReference type="OMA" id="HRENHIS"/>
<comment type="caution">
    <text evidence="17">The sequence shown here is derived from an EMBL/GenBank/DDBJ whole genome shotgun (WGS) entry which is preliminary data.</text>
</comment>
<keyword evidence="6" id="KW-0227">DNA damage</keyword>
<feature type="compositionally biased region" description="Polar residues" evidence="15">
    <location>
        <begin position="24"/>
        <end position="48"/>
    </location>
</feature>
<dbReference type="GO" id="GO:0005524">
    <property type="term" value="F:ATP binding"/>
    <property type="evidence" value="ECO:0007669"/>
    <property type="project" value="UniProtKB-KW"/>
</dbReference>
<keyword evidence="12" id="KW-0234">DNA repair</keyword>
<evidence type="ECO:0000256" key="8">
    <source>
        <dbReference type="ARBA" id="ARBA00022840"/>
    </source>
</evidence>
<feature type="coiled-coil region" evidence="14">
    <location>
        <begin position="739"/>
        <end position="773"/>
    </location>
</feature>
<evidence type="ECO:0000256" key="5">
    <source>
        <dbReference type="ARBA" id="ARBA00022759"/>
    </source>
</evidence>
<evidence type="ECO:0000313" key="17">
    <source>
        <dbReference type="EMBL" id="KAH9307980.1"/>
    </source>
</evidence>
<comment type="subcellular location">
    <subcellularLocation>
        <location evidence="1">Nucleus</location>
    </subcellularLocation>
</comment>
<evidence type="ECO:0000256" key="11">
    <source>
        <dbReference type="ARBA" id="ARBA00023158"/>
    </source>
</evidence>
<dbReference type="Pfam" id="PF17942">
    <property type="entry name" value="Morc6_S5"/>
    <property type="match status" value="1"/>
</dbReference>
<feature type="compositionally biased region" description="Low complexity" evidence="15">
    <location>
        <begin position="190"/>
        <end position="200"/>
    </location>
</feature>
<dbReference type="InterPro" id="IPR041006">
    <property type="entry name" value="Morc_S5"/>
</dbReference>
<evidence type="ECO:0000256" key="14">
    <source>
        <dbReference type="SAM" id="Coils"/>
    </source>
</evidence>
<feature type="compositionally biased region" description="Polar residues" evidence="15">
    <location>
        <begin position="649"/>
        <end position="674"/>
    </location>
</feature>
<dbReference type="GO" id="GO:0006325">
    <property type="term" value="P:chromatin organization"/>
    <property type="evidence" value="ECO:0007669"/>
    <property type="project" value="UniProtKB-KW"/>
</dbReference>
<dbReference type="SUPFAM" id="SSF55874">
    <property type="entry name" value="ATPase domain of HSP90 chaperone/DNA topoisomerase II/histidine kinase"/>
    <property type="match status" value="1"/>
</dbReference>
<keyword evidence="4" id="KW-0547">Nucleotide-binding</keyword>
<evidence type="ECO:0000256" key="3">
    <source>
        <dbReference type="ARBA" id="ARBA00022722"/>
    </source>
</evidence>
<evidence type="ECO:0000259" key="16">
    <source>
        <dbReference type="Pfam" id="PF17942"/>
    </source>
</evidence>
<keyword evidence="13" id="KW-0539">Nucleus</keyword>
<reference evidence="17 18" key="1">
    <citation type="journal article" date="2021" name="Nat. Plants">
        <title>The Taxus genome provides insights into paclitaxel biosynthesis.</title>
        <authorList>
            <person name="Xiong X."/>
            <person name="Gou J."/>
            <person name="Liao Q."/>
            <person name="Li Y."/>
            <person name="Zhou Q."/>
            <person name="Bi G."/>
            <person name="Li C."/>
            <person name="Du R."/>
            <person name="Wang X."/>
            <person name="Sun T."/>
            <person name="Guo L."/>
            <person name="Liang H."/>
            <person name="Lu P."/>
            <person name="Wu Y."/>
            <person name="Zhang Z."/>
            <person name="Ro D.K."/>
            <person name="Shang Y."/>
            <person name="Huang S."/>
            <person name="Yan J."/>
        </authorList>
    </citation>
    <scope>NUCLEOTIDE SEQUENCE [LARGE SCALE GENOMIC DNA]</scope>
    <source>
        <strain evidence="17">Ta-2019</strain>
    </source>
</reference>
<dbReference type="GO" id="GO:0006281">
    <property type="term" value="P:DNA repair"/>
    <property type="evidence" value="ECO:0007669"/>
    <property type="project" value="UniProtKB-KW"/>
</dbReference>
<feature type="region of interest" description="Disordered" evidence="15">
    <location>
        <begin position="180"/>
        <end position="208"/>
    </location>
</feature>
<dbReference type="GO" id="GO:0016887">
    <property type="term" value="F:ATP hydrolysis activity"/>
    <property type="evidence" value="ECO:0007669"/>
    <property type="project" value="InterPro"/>
</dbReference>
<dbReference type="InterPro" id="IPR045261">
    <property type="entry name" value="MORC_ATPase"/>
</dbReference>
<organism evidence="17 18">
    <name type="scientific">Taxus chinensis</name>
    <name type="common">Chinese yew</name>
    <name type="synonym">Taxus wallichiana var. chinensis</name>
    <dbReference type="NCBI Taxonomy" id="29808"/>
    <lineage>
        <taxon>Eukaryota</taxon>
        <taxon>Viridiplantae</taxon>
        <taxon>Streptophyta</taxon>
        <taxon>Embryophyta</taxon>
        <taxon>Tracheophyta</taxon>
        <taxon>Spermatophyta</taxon>
        <taxon>Pinopsida</taxon>
        <taxon>Pinidae</taxon>
        <taxon>Conifers II</taxon>
        <taxon>Cupressales</taxon>
        <taxon>Taxaceae</taxon>
        <taxon>Taxus</taxon>
    </lineage>
</organism>
<name>A0AA38FPV2_TAXCH</name>
<evidence type="ECO:0000256" key="2">
    <source>
        <dbReference type="ARBA" id="ARBA00007845"/>
    </source>
</evidence>
<evidence type="ECO:0000256" key="13">
    <source>
        <dbReference type="ARBA" id="ARBA00023242"/>
    </source>
</evidence>
<evidence type="ECO:0000256" key="15">
    <source>
        <dbReference type="SAM" id="MobiDB-lite"/>
    </source>
</evidence>
<evidence type="ECO:0000256" key="12">
    <source>
        <dbReference type="ARBA" id="ARBA00023204"/>
    </source>
</evidence>
<evidence type="ECO:0000256" key="6">
    <source>
        <dbReference type="ARBA" id="ARBA00022763"/>
    </source>
</evidence>
<dbReference type="GO" id="GO:0031349">
    <property type="term" value="P:positive regulation of defense response"/>
    <property type="evidence" value="ECO:0007669"/>
    <property type="project" value="UniProtKB-ARBA"/>
</dbReference>
<feature type="compositionally biased region" description="Polar residues" evidence="15">
    <location>
        <begin position="180"/>
        <end position="189"/>
    </location>
</feature>
<gene>
    <name evidence="17" type="ORF">KI387_035891</name>
</gene>
<evidence type="ECO:0000256" key="4">
    <source>
        <dbReference type="ARBA" id="ARBA00022741"/>
    </source>
</evidence>
<dbReference type="PANTHER" id="PTHR23336">
    <property type="entry name" value="ZINC FINGER CW-TYPE COILED-COIL DOMAIN PROTEIN 3"/>
    <property type="match status" value="1"/>
</dbReference>
<keyword evidence="18" id="KW-1185">Reference proteome</keyword>
<proteinExistence type="inferred from homology"/>
<keyword evidence="10 14" id="KW-0175">Coiled coil</keyword>
<dbReference type="FunFam" id="3.30.565.10:FF:000075">
    <property type="entry name" value="MORC family CW-type zinc finger protein 4"/>
    <property type="match status" value="1"/>
</dbReference>
<evidence type="ECO:0000256" key="9">
    <source>
        <dbReference type="ARBA" id="ARBA00022853"/>
    </source>
</evidence>
<keyword evidence="11" id="KW-0943">RNA-mediated gene silencing</keyword>
<feature type="non-terminal residue" evidence="17">
    <location>
        <position position="1"/>
    </location>
</feature>
<keyword evidence="8" id="KW-0067">ATP-binding</keyword>
<evidence type="ECO:0000313" key="18">
    <source>
        <dbReference type="Proteomes" id="UP000824469"/>
    </source>
</evidence>
<sequence>MPTSVNNLASNIIDLSSDDEDSFQKTTTELQSQSSTGRPVSKNESSQNLCNTQIEQPICSTIQDPAFLKSDSRDFEWYFKDAKPNIQNMLQRTLPSVAPPNGQHDSRLEQNGSRQINGVTYSERTAQQTFSAVDGHQILNRQGEHSLQMPSSRSNCLGQQVQEIQHRTDMLGTNQNMQVNHENTSVPPVSSSMTNQSSSSKPNQSRLVSSKSGFHQFWKAGDYDVRYAQKSLTTGGMDHVRVHPKFLHSNATSHKWAFGAIAELLDNAVDEIHHGATYVKVDQIYNPCDYSHALLFQDDGGGMDPDCIRQCMSLGYSMKNTNTTIGQYGNGFKTSTMRLGADAIVFTRTARGSSSTQSIGLLSYTFLRKTEQDDIIVPMVDFELPMGPETPQMLVRYARDTWTKNLAMILQWSPYATETELMKQFEGIGPHGTKIIIYNLWLNDDGILELDFDTDKEDIKLRGGPKLGNLANSQKELLQSHISYRLSYSLRAYASILYLRMPSNFQIILRGKPVEHHSIANDLKFSKVVTYKPQLGSGMKEVVVETTIGFTKEAPLVNIHGFNVYHKNRLIMPFWKVWQDNSSRGRGVVGILEANFIEPAHDKQDFERTGILLRLEAKLKQMTLDYWKANCGLVGYHSASRRRAENHQSDSPSIQNPQPLASSNPQSDLPSIQNPRPLARIIPGVLPQQIKRQDMHVSAIPDNNFQTAASGKELQSVAVTSNKLVEKISDENIQLFMRCESYHQRGLELNQKIRNLESELKNAKRKFALLASNAELGKKQGQDTL</sequence>
<dbReference type="EMBL" id="JAHRHJ020000007">
    <property type="protein sequence ID" value="KAH9307980.1"/>
    <property type="molecule type" value="Genomic_DNA"/>
</dbReference>
<keyword evidence="3" id="KW-0540">Nuclease</keyword>
<dbReference type="AlphaFoldDB" id="A0AA38FPV2"/>
<evidence type="ECO:0000256" key="1">
    <source>
        <dbReference type="ARBA" id="ARBA00004123"/>
    </source>
</evidence>